<gene>
    <name evidence="12" type="ORF">DUNSADRAFT_792</name>
</gene>
<dbReference type="PANTHER" id="PTHR12266">
    <property type="entry name" value="NA+/CA2+ K+ INDEPENDENT EXCHANGER"/>
    <property type="match status" value="1"/>
</dbReference>
<feature type="transmembrane region" description="Helical" evidence="9">
    <location>
        <begin position="155"/>
        <end position="176"/>
    </location>
</feature>
<feature type="signal peptide" evidence="10">
    <location>
        <begin position="1"/>
        <end position="17"/>
    </location>
</feature>
<keyword evidence="7" id="KW-0406">Ion transport</keyword>
<dbReference type="Pfam" id="PF01699">
    <property type="entry name" value="Na_Ca_ex"/>
    <property type="match status" value="1"/>
</dbReference>
<evidence type="ECO:0000256" key="10">
    <source>
        <dbReference type="SAM" id="SignalP"/>
    </source>
</evidence>
<keyword evidence="2" id="KW-0813">Transport</keyword>
<sequence>MCYITLVIALVCVHVQVDPASYSQQWLVVSMLCSPMAMLVYFDAYSLWAVLTAMAVGFCLGLGVHILTKDEEGLPTLDLGTSFAFGPAILSLAGFIMGVLWIDTLASEVVGIVSLTSKLLSLPPSLVGLTLLAVGSSLGDAFGNPSMARRGHASTALTACFAGPLFNMLISMAAGFGSFFAREGVTRTQVQFTPDIALGVGCLVIYNIVVAAVGILNKSRIPEKFYLFARAWYAMYIIIACLLGITGLV</sequence>
<accession>A0ABQ7FYL5</accession>
<evidence type="ECO:0000313" key="13">
    <source>
        <dbReference type="Proteomes" id="UP000815325"/>
    </source>
</evidence>
<keyword evidence="4 9" id="KW-1133">Transmembrane helix</keyword>
<evidence type="ECO:0000259" key="11">
    <source>
        <dbReference type="Pfam" id="PF01699"/>
    </source>
</evidence>
<evidence type="ECO:0000256" key="5">
    <source>
        <dbReference type="ARBA" id="ARBA00023053"/>
    </source>
</evidence>
<feature type="chain" id="PRO_5045750026" description="Sodium/calcium exchanger membrane region domain-containing protein" evidence="10">
    <location>
        <begin position="18"/>
        <end position="249"/>
    </location>
</feature>
<name>A0ABQ7FYL5_DUNSA</name>
<feature type="transmembrane region" description="Helical" evidence="9">
    <location>
        <begin position="196"/>
        <end position="216"/>
    </location>
</feature>
<dbReference type="InterPro" id="IPR051359">
    <property type="entry name" value="CaCA_antiporter"/>
</dbReference>
<feature type="transmembrane region" description="Helical" evidence="9">
    <location>
        <begin position="79"/>
        <end position="102"/>
    </location>
</feature>
<evidence type="ECO:0000256" key="6">
    <source>
        <dbReference type="ARBA" id="ARBA00023136"/>
    </source>
</evidence>
<keyword evidence="6 9" id="KW-0472">Membrane</keyword>
<evidence type="ECO:0000256" key="9">
    <source>
        <dbReference type="SAM" id="Phobius"/>
    </source>
</evidence>
<reference evidence="12" key="1">
    <citation type="submission" date="2017-08" db="EMBL/GenBank/DDBJ databases">
        <authorList>
            <person name="Polle J.E."/>
            <person name="Barry K."/>
            <person name="Cushman J."/>
            <person name="Schmutz J."/>
            <person name="Tran D."/>
            <person name="Hathwaick L.T."/>
            <person name="Yim W.C."/>
            <person name="Jenkins J."/>
            <person name="Mckie-Krisberg Z.M."/>
            <person name="Prochnik S."/>
            <person name="Lindquist E."/>
            <person name="Dockter R.B."/>
            <person name="Adam C."/>
            <person name="Molina H."/>
            <person name="Bunkerborg J."/>
            <person name="Jin E."/>
            <person name="Buchheim M."/>
            <person name="Magnuson J."/>
        </authorList>
    </citation>
    <scope>NUCLEOTIDE SEQUENCE</scope>
    <source>
        <strain evidence="12">CCAP 19/18</strain>
    </source>
</reference>
<keyword evidence="3 9" id="KW-0812">Transmembrane</keyword>
<evidence type="ECO:0000256" key="1">
    <source>
        <dbReference type="ARBA" id="ARBA00004141"/>
    </source>
</evidence>
<evidence type="ECO:0000256" key="8">
    <source>
        <dbReference type="ARBA" id="ARBA00038187"/>
    </source>
</evidence>
<evidence type="ECO:0000256" key="3">
    <source>
        <dbReference type="ARBA" id="ARBA00022692"/>
    </source>
</evidence>
<proteinExistence type="inferred from homology"/>
<dbReference type="InterPro" id="IPR004837">
    <property type="entry name" value="NaCa_Exmemb"/>
</dbReference>
<dbReference type="Proteomes" id="UP000815325">
    <property type="component" value="Unassembled WGS sequence"/>
</dbReference>
<comment type="subcellular location">
    <subcellularLocation>
        <location evidence="1">Membrane</location>
        <topology evidence="1">Multi-pass membrane protein</topology>
    </subcellularLocation>
</comment>
<feature type="transmembrane region" description="Helical" evidence="9">
    <location>
        <begin position="228"/>
        <end position="248"/>
    </location>
</feature>
<comment type="caution">
    <text evidence="12">The sequence shown here is derived from an EMBL/GenBank/DDBJ whole genome shotgun (WGS) entry which is preliminary data.</text>
</comment>
<dbReference type="PANTHER" id="PTHR12266:SF0">
    <property type="entry name" value="MITOCHONDRIAL SODIUM_CALCIUM EXCHANGER PROTEIN"/>
    <property type="match status" value="1"/>
</dbReference>
<evidence type="ECO:0000256" key="2">
    <source>
        <dbReference type="ARBA" id="ARBA00022448"/>
    </source>
</evidence>
<keyword evidence="7" id="KW-0739">Sodium transport</keyword>
<dbReference type="InterPro" id="IPR044880">
    <property type="entry name" value="NCX_ion-bd_dom_sf"/>
</dbReference>
<dbReference type="EMBL" id="MU070521">
    <property type="protein sequence ID" value="KAF5827359.1"/>
    <property type="molecule type" value="Genomic_DNA"/>
</dbReference>
<keyword evidence="10" id="KW-0732">Signal</keyword>
<keyword evidence="5" id="KW-0915">Sodium</keyword>
<evidence type="ECO:0000313" key="12">
    <source>
        <dbReference type="EMBL" id="KAF5827359.1"/>
    </source>
</evidence>
<protein>
    <recommendedName>
        <fullName evidence="11">Sodium/calcium exchanger membrane region domain-containing protein</fullName>
    </recommendedName>
</protein>
<feature type="transmembrane region" description="Helical" evidence="9">
    <location>
        <begin position="47"/>
        <end position="67"/>
    </location>
</feature>
<comment type="similarity">
    <text evidence="8">Belongs to the Ca(2+):cation antiporter (CaCA) (TC 2.A.19) family. Cation/calcium exchanger (CCX) subfamily.</text>
</comment>
<evidence type="ECO:0000256" key="4">
    <source>
        <dbReference type="ARBA" id="ARBA00022989"/>
    </source>
</evidence>
<keyword evidence="13" id="KW-1185">Reference proteome</keyword>
<dbReference type="Gene3D" id="1.20.1420.30">
    <property type="entry name" value="NCX, central ion-binding region"/>
    <property type="match status" value="1"/>
</dbReference>
<evidence type="ECO:0000256" key="7">
    <source>
        <dbReference type="ARBA" id="ARBA00023201"/>
    </source>
</evidence>
<organism evidence="12 13">
    <name type="scientific">Dunaliella salina</name>
    <name type="common">Green alga</name>
    <name type="synonym">Protococcus salinus</name>
    <dbReference type="NCBI Taxonomy" id="3046"/>
    <lineage>
        <taxon>Eukaryota</taxon>
        <taxon>Viridiplantae</taxon>
        <taxon>Chlorophyta</taxon>
        <taxon>core chlorophytes</taxon>
        <taxon>Chlorophyceae</taxon>
        <taxon>CS clade</taxon>
        <taxon>Chlamydomonadales</taxon>
        <taxon>Dunaliellaceae</taxon>
        <taxon>Dunaliella</taxon>
    </lineage>
</organism>
<feature type="domain" description="Sodium/calcium exchanger membrane region" evidence="11">
    <location>
        <begin position="91"/>
        <end position="240"/>
    </location>
</feature>